<dbReference type="GO" id="GO:0004550">
    <property type="term" value="F:nucleoside diphosphate kinase activity"/>
    <property type="evidence" value="ECO:0007669"/>
    <property type="project" value="UniProtKB-UniRule"/>
</dbReference>
<keyword evidence="11" id="KW-0963">Cytoplasm</keyword>
<gene>
    <name evidence="11 15" type="primary">ndk</name>
    <name evidence="15" type="ORF">rosag_37590</name>
</gene>
<comment type="subcellular location">
    <subcellularLocation>
        <location evidence="11">Cytoplasm</location>
    </subcellularLocation>
</comment>
<keyword evidence="8 11" id="KW-0067">ATP-binding</keyword>
<dbReference type="SUPFAM" id="SSF54919">
    <property type="entry name" value="Nucleoside diphosphate kinase, NDK"/>
    <property type="match status" value="1"/>
</dbReference>
<dbReference type="SMART" id="SM00562">
    <property type="entry name" value="NDK"/>
    <property type="match status" value="1"/>
</dbReference>
<keyword evidence="16" id="KW-1185">Reference proteome</keyword>
<comment type="caution">
    <text evidence="15">The sequence shown here is derived from an EMBL/GenBank/DDBJ whole genome shotgun (WGS) entry which is preliminary data.</text>
</comment>
<dbReference type="AlphaFoldDB" id="A0AA37QE71"/>
<dbReference type="HAMAP" id="MF_00451">
    <property type="entry name" value="NDP_kinase"/>
    <property type="match status" value="1"/>
</dbReference>
<sequence>MAGNRTLAIIKPDAFGSGKAGKVLALLEDKGFRLIAGKAKQLSQAEAGAFYEVHKERPFYGELVSFMTSGPCMPIVLEKADAVAALREAIGATDPAEAAEGTVRKLYAESKGRNAIHASDSDENAAREIAFFFAQTEIVG</sequence>
<dbReference type="GO" id="GO:0005737">
    <property type="term" value="C:cytoplasm"/>
    <property type="evidence" value="ECO:0007669"/>
    <property type="project" value="UniProtKB-SubCell"/>
</dbReference>
<dbReference type="PANTHER" id="PTHR46161:SF3">
    <property type="entry name" value="NUCLEOSIDE DIPHOSPHATE KINASE DDB_G0292928-RELATED"/>
    <property type="match status" value="1"/>
</dbReference>
<dbReference type="Pfam" id="PF00334">
    <property type="entry name" value="NDK"/>
    <property type="match status" value="1"/>
</dbReference>
<dbReference type="GO" id="GO:0006183">
    <property type="term" value="P:GTP biosynthetic process"/>
    <property type="evidence" value="ECO:0007669"/>
    <property type="project" value="UniProtKB-UniRule"/>
</dbReference>
<feature type="active site" description="Pros-phosphohistidine intermediate" evidence="11 12">
    <location>
        <position position="117"/>
    </location>
</feature>
<keyword evidence="5 11" id="KW-0479">Metal-binding</keyword>
<proteinExistence type="inferred from homology"/>
<dbReference type="CDD" id="cd04413">
    <property type="entry name" value="NDPk_I"/>
    <property type="match status" value="1"/>
</dbReference>
<feature type="binding site" evidence="11 12">
    <location>
        <position position="114"/>
    </location>
    <ligand>
        <name>ATP</name>
        <dbReference type="ChEBI" id="CHEBI:30616"/>
    </ligand>
</feature>
<evidence type="ECO:0000313" key="15">
    <source>
        <dbReference type="EMBL" id="GLC27246.1"/>
    </source>
</evidence>
<feature type="binding site" evidence="11 12">
    <location>
        <position position="11"/>
    </location>
    <ligand>
        <name>ATP</name>
        <dbReference type="ChEBI" id="CHEBI:30616"/>
    </ligand>
</feature>
<comment type="function">
    <text evidence="11">Major role in the synthesis of nucleoside triphosphates other than ATP. The ATP gamma phosphate is transferred to the NDP beta phosphate via a ping-pong mechanism, using a phosphorylated active-site intermediate.</text>
</comment>
<feature type="binding site" evidence="11 12">
    <location>
        <position position="93"/>
    </location>
    <ligand>
        <name>ATP</name>
        <dbReference type="ChEBI" id="CHEBI:30616"/>
    </ligand>
</feature>
<keyword evidence="7 11" id="KW-0418">Kinase</keyword>
<dbReference type="GO" id="GO:0006241">
    <property type="term" value="P:CTP biosynthetic process"/>
    <property type="evidence" value="ECO:0007669"/>
    <property type="project" value="UniProtKB-UniRule"/>
</dbReference>
<keyword evidence="3 11" id="KW-0597">Phosphoprotein</keyword>
<dbReference type="EC" id="2.7.4.6" evidence="11"/>
<dbReference type="InterPro" id="IPR001564">
    <property type="entry name" value="Nucleoside_diP_kinase"/>
</dbReference>
<evidence type="ECO:0000256" key="5">
    <source>
        <dbReference type="ARBA" id="ARBA00022723"/>
    </source>
</evidence>
<keyword evidence="10 11" id="KW-0546">Nucleotide metabolism</keyword>
<evidence type="ECO:0000256" key="10">
    <source>
        <dbReference type="ARBA" id="ARBA00023080"/>
    </source>
</evidence>
<accession>A0AA37QE71</accession>
<dbReference type="Gene3D" id="3.30.70.141">
    <property type="entry name" value="Nucleoside diphosphate kinase-like domain"/>
    <property type="match status" value="1"/>
</dbReference>
<feature type="binding site" evidence="11 12">
    <location>
        <position position="59"/>
    </location>
    <ligand>
        <name>ATP</name>
        <dbReference type="ChEBI" id="CHEBI:30616"/>
    </ligand>
</feature>
<evidence type="ECO:0000256" key="9">
    <source>
        <dbReference type="ARBA" id="ARBA00022842"/>
    </source>
</evidence>
<dbReference type="GO" id="GO:0046872">
    <property type="term" value="F:metal ion binding"/>
    <property type="evidence" value="ECO:0007669"/>
    <property type="project" value="UniProtKB-KW"/>
</dbReference>
<evidence type="ECO:0000256" key="8">
    <source>
        <dbReference type="ARBA" id="ARBA00022840"/>
    </source>
</evidence>
<comment type="similarity">
    <text evidence="2 11 12 13">Belongs to the NDK family.</text>
</comment>
<dbReference type="EMBL" id="BRXS01000006">
    <property type="protein sequence ID" value="GLC27246.1"/>
    <property type="molecule type" value="Genomic_DNA"/>
</dbReference>
<dbReference type="InterPro" id="IPR036850">
    <property type="entry name" value="NDK-like_dom_sf"/>
</dbReference>
<comment type="subunit">
    <text evidence="11">Homotetramer.</text>
</comment>
<evidence type="ECO:0000259" key="14">
    <source>
        <dbReference type="SMART" id="SM00562"/>
    </source>
</evidence>
<evidence type="ECO:0000256" key="6">
    <source>
        <dbReference type="ARBA" id="ARBA00022741"/>
    </source>
</evidence>
<dbReference type="GO" id="GO:0005524">
    <property type="term" value="F:ATP binding"/>
    <property type="evidence" value="ECO:0007669"/>
    <property type="project" value="UniProtKB-UniRule"/>
</dbReference>
<evidence type="ECO:0000256" key="2">
    <source>
        <dbReference type="ARBA" id="ARBA00008142"/>
    </source>
</evidence>
<keyword evidence="4 11" id="KW-0808">Transferase</keyword>
<feature type="binding site" evidence="11 12">
    <location>
        <position position="104"/>
    </location>
    <ligand>
        <name>ATP</name>
        <dbReference type="ChEBI" id="CHEBI:30616"/>
    </ligand>
</feature>
<comment type="cofactor">
    <cofactor evidence="1 11">
        <name>Mg(2+)</name>
        <dbReference type="ChEBI" id="CHEBI:18420"/>
    </cofactor>
</comment>
<dbReference type="FunFam" id="3.30.70.141:FF:000017">
    <property type="entry name" value="Nucleoside diphosphate kinase"/>
    <property type="match status" value="1"/>
</dbReference>
<evidence type="ECO:0000313" key="16">
    <source>
        <dbReference type="Proteomes" id="UP001161325"/>
    </source>
</evidence>
<evidence type="ECO:0000256" key="7">
    <source>
        <dbReference type="ARBA" id="ARBA00022777"/>
    </source>
</evidence>
<feature type="binding site" evidence="11 12">
    <location>
        <position position="87"/>
    </location>
    <ligand>
        <name>ATP</name>
        <dbReference type="ChEBI" id="CHEBI:30616"/>
    </ligand>
</feature>
<dbReference type="RefSeq" id="WP_284351690.1">
    <property type="nucleotide sequence ID" value="NZ_BRXS01000006.1"/>
</dbReference>
<evidence type="ECO:0000256" key="11">
    <source>
        <dbReference type="HAMAP-Rule" id="MF_00451"/>
    </source>
</evidence>
<name>A0AA37QE71_9BACT</name>
<comment type="catalytic activity">
    <reaction evidence="11">
        <text>a ribonucleoside 5'-diphosphate + ATP = a ribonucleoside 5'-triphosphate + ADP</text>
        <dbReference type="Rhea" id="RHEA:18113"/>
        <dbReference type="ChEBI" id="CHEBI:30616"/>
        <dbReference type="ChEBI" id="CHEBI:57930"/>
        <dbReference type="ChEBI" id="CHEBI:61557"/>
        <dbReference type="ChEBI" id="CHEBI:456216"/>
        <dbReference type="EC" id="2.7.4.6"/>
    </reaction>
</comment>
<dbReference type="PRINTS" id="PR01243">
    <property type="entry name" value="NUCDPKINASE"/>
</dbReference>
<dbReference type="Proteomes" id="UP001161325">
    <property type="component" value="Unassembled WGS sequence"/>
</dbReference>
<evidence type="ECO:0000256" key="4">
    <source>
        <dbReference type="ARBA" id="ARBA00022679"/>
    </source>
</evidence>
<organism evidence="15 16">
    <name type="scientific">Roseisolibacter agri</name>
    <dbReference type="NCBI Taxonomy" id="2014610"/>
    <lineage>
        <taxon>Bacteria</taxon>
        <taxon>Pseudomonadati</taxon>
        <taxon>Gemmatimonadota</taxon>
        <taxon>Gemmatimonadia</taxon>
        <taxon>Gemmatimonadales</taxon>
        <taxon>Gemmatimonadaceae</taxon>
        <taxon>Roseisolibacter</taxon>
    </lineage>
</organism>
<evidence type="ECO:0000256" key="12">
    <source>
        <dbReference type="PROSITE-ProRule" id="PRU00706"/>
    </source>
</evidence>
<keyword evidence="9 11" id="KW-0460">Magnesium</keyword>
<evidence type="ECO:0000256" key="3">
    <source>
        <dbReference type="ARBA" id="ARBA00022553"/>
    </source>
</evidence>
<dbReference type="PANTHER" id="PTHR46161">
    <property type="entry name" value="NUCLEOSIDE DIPHOSPHATE KINASE"/>
    <property type="match status" value="1"/>
</dbReference>
<feature type="domain" description="Nucleoside diphosphate kinase-like" evidence="14">
    <location>
        <begin position="3"/>
        <end position="140"/>
    </location>
</feature>
<evidence type="ECO:0000256" key="1">
    <source>
        <dbReference type="ARBA" id="ARBA00001946"/>
    </source>
</evidence>
<comment type="catalytic activity">
    <reaction evidence="11">
        <text>a 2'-deoxyribonucleoside 5'-diphosphate + ATP = a 2'-deoxyribonucleoside 5'-triphosphate + ADP</text>
        <dbReference type="Rhea" id="RHEA:44640"/>
        <dbReference type="ChEBI" id="CHEBI:30616"/>
        <dbReference type="ChEBI" id="CHEBI:61560"/>
        <dbReference type="ChEBI" id="CHEBI:73316"/>
        <dbReference type="ChEBI" id="CHEBI:456216"/>
        <dbReference type="EC" id="2.7.4.6"/>
    </reaction>
</comment>
<dbReference type="GO" id="GO:0006228">
    <property type="term" value="P:UTP biosynthetic process"/>
    <property type="evidence" value="ECO:0007669"/>
    <property type="project" value="UniProtKB-UniRule"/>
</dbReference>
<dbReference type="PROSITE" id="PS51374">
    <property type="entry name" value="NDPK_LIKE"/>
    <property type="match status" value="1"/>
</dbReference>
<dbReference type="NCBIfam" id="NF001908">
    <property type="entry name" value="PRK00668.1"/>
    <property type="match status" value="1"/>
</dbReference>
<protein>
    <recommendedName>
        <fullName evidence="11">Nucleoside diphosphate kinase</fullName>
        <shortName evidence="11">NDK</shortName>
        <shortName evidence="11">NDP kinase</shortName>
        <ecNumber evidence="11">2.7.4.6</ecNumber>
    </recommendedName>
    <alternativeName>
        <fullName evidence="11">Nucleoside-2-P kinase</fullName>
    </alternativeName>
</protein>
<reference evidence="15" key="1">
    <citation type="submission" date="2022-08" db="EMBL/GenBank/DDBJ databases">
        <title>Draft genome sequencing of Roseisolibacter agri AW1220.</title>
        <authorList>
            <person name="Tobiishi Y."/>
            <person name="Tonouchi A."/>
        </authorList>
    </citation>
    <scope>NUCLEOTIDE SEQUENCE</scope>
    <source>
        <strain evidence="15">AW1220</strain>
    </source>
</reference>
<keyword evidence="6 11" id="KW-0547">Nucleotide-binding</keyword>
<evidence type="ECO:0000256" key="13">
    <source>
        <dbReference type="RuleBase" id="RU004011"/>
    </source>
</evidence>
<dbReference type="InterPro" id="IPR034907">
    <property type="entry name" value="NDK-like_dom"/>
</dbReference>